<comment type="caution">
    <text evidence="3">The sequence shown here is derived from an EMBL/GenBank/DDBJ whole genome shotgun (WGS) entry which is preliminary data.</text>
</comment>
<feature type="coiled-coil region" evidence="1">
    <location>
        <begin position="882"/>
        <end position="916"/>
    </location>
</feature>
<proteinExistence type="predicted"/>
<evidence type="ECO:0000313" key="4">
    <source>
        <dbReference type="Proteomes" id="UP000245383"/>
    </source>
</evidence>
<feature type="coiled-coil region" evidence="1">
    <location>
        <begin position="415"/>
        <end position="519"/>
    </location>
</feature>
<evidence type="ECO:0000256" key="2">
    <source>
        <dbReference type="SAM" id="MobiDB-lite"/>
    </source>
</evidence>
<protein>
    <submittedName>
        <fullName evidence="3">Uncharacterized protein</fullName>
    </submittedName>
</protein>
<evidence type="ECO:0000313" key="3">
    <source>
        <dbReference type="EMBL" id="PVU92155.1"/>
    </source>
</evidence>
<name>A0A2T9YIL7_9FUNG</name>
<accession>A0A2T9YIL7</accession>
<keyword evidence="1" id="KW-0175">Coiled coil</keyword>
<feature type="region of interest" description="Disordered" evidence="2">
    <location>
        <begin position="1"/>
        <end position="35"/>
    </location>
</feature>
<dbReference type="OrthoDB" id="419631at2759"/>
<feature type="coiled-coil region" evidence="1">
    <location>
        <begin position="563"/>
        <end position="650"/>
    </location>
</feature>
<feature type="coiled-coil region" evidence="1">
    <location>
        <begin position="699"/>
        <end position="733"/>
    </location>
</feature>
<organism evidence="3 4">
    <name type="scientific">Smittium simulii</name>
    <dbReference type="NCBI Taxonomy" id="133385"/>
    <lineage>
        <taxon>Eukaryota</taxon>
        <taxon>Fungi</taxon>
        <taxon>Fungi incertae sedis</taxon>
        <taxon>Zoopagomycota</taxon>
        <taxon>Kickxellomycotina</taxon>
        <taxon>Harpellomycetes</taxon>
        <taxon>Harpellales</taxon>
        <taxon>Legeriomycetaceae</taxon>
        <taxon>Smittium</taxon>
    </lineage>
</organism>
<keyword evidence="4" id="KW-1185">Reference proteome</keyword>
<dbReference type="Proteomes" id="UP000245383">
    <property type="component" value="Unassembled WGS sequence"/>
</dbReference>
<dbReference type="STRING" id="133385.A0A2T9YIL7"/>
<dbReference type="EMBL" id="MBFR01000172">
    <property type="protein sequence ID" value="PVU92155.1"/>
    <property type="molecule type" value="Genomic_DNA"/>
</dbReference>
<sequence>MSKRPPANGIGRNVFLPTNVDIPGPGEYNPSAAAPGSYRKYGFLSKAERFPESDKDEQGVSSSDPFFNHEKSSKSDLSSFRLTTGIGKSVAKSLFNRPKPSPRIYTSSVLQTPRINPTLNSSEKRKLTLLDHDKSAKKNRVQLANKTNELLKIKKEFDDINKKLQKENEERHNLQLQHLDKKYMELLTIQTNDNEQEKELNRQLTKRISEFENDFSIIQAQIEDVLLEKQTVEDTCSQLESSLADSNQTLADLKLKIDDLGSVIKSKASENNKLQLQFNSQAIQNSILTKQISSIENSLNSKINDISASLESEKIKSENLEHSLQLEKSRASAQLSQDIKDFESKKNNEILIQTQNLATLHANELNECITKYESLLAEKTSIQEKNNEINVSLSYKVSLLEAEIDTLKAASTLESQKLQNEIDAQKKSVQEALESKSTLESTNESLEITVADIIYKTQLLENESNQKSLKLKDLNDQNDLLTKELYSAQNTLQNTQAEASEIKEQLNQTLNQYKEYETITQTKMDEKDQTIITLETQLDEKDNHNNQRLVEFEKQLDEYQIFVDDLETSKNALELKNKEMQQSLNSISDNLDLERKNFETKLLHLENEKKSLHVEINTKSKDISELKEKNDQENAKILELEKQVDELELVNKSRDWETLAQFIRKLCDNFNVNKDIELKSQISQLLLVIDEQTKSVMCINDYKNLARDTMHQLESYKEQYTIIRQALVNAEQDMSDMQQTISNIELGEGNQYKFLGLLAGCFNYQQAYLKKNHFDVFEELESTLFEYCTLNKVFKNSDLLDIAKISPYNKELDWSSLTSSLISSIPESLQLTTSDMLKLHLQSILTMLSVEQKQIADNTDEQLVNIALNKESASKPQKINFIDTLKHKNEHLTNQNKVLEKSVQVLTTKLVNLEREFLSYKEVWFEQP</sequence>
<feature type="coiled-coil region" evidence="1">
    <location>
        <begin position="143"/>
        <end position="256"/>
    </location>
</feature>
<gene>
    <name evidence="3" type="ORF">BB561_003991</name>
</gene>
<feature type="compositionally biased region" description="Basic and acidic residues" evidence="2">
    <location>
        <begin position="49"/>
        <end position="58"/>
    </location>
</feature>
<evidence type="ECO:0000256" key="1">
    <source>
        <dbReference type="SAM" id="Coils"/>
    </source>
</evidence>
<dbReference type="AlphaFoldDB" id="A0A2T9YIL7"/>
<reference evidence="3 4" key="1">
    <citation type="journal article" date="2018" name="MBio">
        <title>Comparative Genomics Reveals the Core Gene Toolbox for the Fungus-Insect Symbiosis.</title>
        <authorList>
            <person name="Wang Y."/>
            <person name="Stata M."/>
            <person name="Wang W."/>
            <person name="Stajich J.E."/>
            <person name="White M.M."/>
            <person name="Moncalvo J.M."/>
        </authorList>
    </citation>
    <scope>NUCLEOTIDE SEQUENCE [LARGE SCALE GENOMIC DNA]</scope>
    <source>
        <strain evidence="3 4">SWE-8-4</strain>
    </source>
</reference>
<feature type="region of interest" description="Disordered" evidence="2">
    <location>
        <begin position="49"/>
        <end position="74"/>
    </location>
</feature>